<dbReference type="PANTHER" id="PTHR11062">
    <property type="entry name" value="EXOSTOSIN HEPARAN SULFATE GLYCOSYLTRANSFERASE -RELATED"/>
    <property type="match status" value="1"/>
</dbReference>
<dbReference type="Pfam" id="PF03016">
    <property type="entry name" value="Exostosin_GT47"/>
    <property type="match status" value="1"/>
</dbReference>
<evidence type="ECO:0000256" key="1">
    <source>
        <dbReference type="ARBA" id="ARBA00004323"/>
    </source>
</evidence>
<dbReference type="InterPro" id="IPR013111">
    <property type="entry name" value="EGF_extracell"/>
</dbReference>
<keyword evidence="5" id="KW-0245">EGF-like domain</keyword>
<dbReference type="InterPro" id="IPR040911">
    <property type="entry name" value="Exostosin_GT47"/>
</dbReference>
<dbReference type="OrthoDB" id="1924787at2759"/>
<dbReference type="InterPro" id="IPR004263">
    <property type="entry name" value="Exostosin"/>
</dbReference>
<dbReference type="GO" id="GO:0016757">
    <property type="term" value="F:glycosyltransferase activity"/>
    <property type="evidence" value="ECO:0007669"/>
    <property type="project" value="InterPro"/>
</dbReference>
<comment type="similarity">
    <text evidence="2">Belongs to the glycosyltransferase 47 family.</text>
</comment>
<gene>
    <name evidence="8" type="ORF">CHLRE_09g417250v5</name>
</gene>
<evidence type="ECO:0000256" key="3">
    <source>
        <dbReference type="ARBA" id="ARBA00023034"/>
    </source>
</evidence>
<comment type="caution">
    <text evidence="5">Lacks conserved residue(s) required for the propagation of feature annotation.</text>
</comment>
<protein>
    <recommendedName>
        <fullName evidence="7">EGF-like domain-containing protein</fullName>
    </recommendedName>
</protein>
<dbReference type="PROSITE" id="PS01186">
    <property type="entry name" value="EGF_2"/>
    <property type="match status" value="1"/>
</dbReference>
<feature type="region of interest" description="Disordered" evidence="6">
    <location>
        <begin position="142"/>
        <end position="163"/>
    </location>
</feature>
<dbReference type="AlphaFoldDB" id="A0A2K3DG32"/>
<evidence type="ECO:0000313" key="9">
    <source>
        <dbReference type="Proteomes" id="UP000006906"/>
    </source>
</evidence>
<dbReference type="PROSITE" id="PS00022">
    <property type="entry name" value="EGF_1"/>
    <property type="match status" value="1"/>
</dbReference>
<dbReference type="KEGG" id="cre:CHLRE_09g417250v5"/>
<accession>A0A2K3DG32</accession>
<organism evidence="8 9">
    <name type="scientific">Chlamydomonas reinhardtii</name>
    <name type="common">Chlamydomonas smithii</name>
    <dbReference type="NCBI Taxonomy" id="3055"/>
    <lineage>
        <taxon>Eukaryota</taxon>
        <taxon>Viridiplantae</taxon>
        <taxon>Chlorophyta</taxon>
        <taxon>core chlorophytes</taxon>
        <taxon>Chlorophyceae</taxon>
        <taxon>CS clade</taxon>
        <taxon>Chlamydomonadales</taxon>
        <taxon>Chlamydomonadaceae</taxon>
        <taxon>Chlamydomonas</taxon>
    </lineage>
</organism>
<evidence type="ECO:0000256" key="2">
    <source>
        <dbReference type="ARBA" id="ARBA00010271"/>
    </source>
</evidence>
<name>A0A2K3DG32_CHLRE</name>
<dbReference type="InParanoid" id="A0A2K3DG32"/>
<evidence type="ECO:0000256" key="5">
    <source>
        <dbReference type="PROSITE-ProRule" id="PRU00076"/>
    </source>
</evidence>
<feature type="domain" description="EGF-like" evidence="7">
    <location>
        <begin position="95"/>
        <end position="132"/>
    </location>
</feature>
<dbReference type="GO" id="GO:0000139">
    <property type="term" value="C:Golgi membrane"/>
    <property type="evidence" value="ECO:0007669"/>
    <property type="project" value="UniProtKB-SubCell"/>
</dbReference>
<dbReference type="Gramene" id="PNW79494">
    <property type="protein sequence ID" value="PNW79494"/>
    <property type="gene ID" value="CHLRE_09g417250v5"/>
</dbReference>
<dbReference type="FunCoup" id="A0A2K3DG32">
    <property type="interactions" value="148"/>
</dbReference>
<comment type="subcellular location">
    <subcellularLocation>
        <location evidence="1">Golgi apparatus membrane</location>
        <topology evidence="1">Single-pass type II membrane protein</topology>
    </subcellularLocation>
</comment>
<dbReference type="Proteomes" id="UP000006906">
    <property type="component" value="Chromosome 9"/>
</dbReference>
<proteinExistence type="inferred from homology"/>
<evidence type="ECO:0000256" key="6">
    <source>
        <dbReference type="SAM" id="MobiDB-lite"/>
    </source>
</evidence>
<keyword evidence="9" id="KW-1185">Reference proteome</keyword>
<evidence type="ECO:0000259" key="7">
    <source>
        <dbReference type="PROSITE" id="PS50026"/>
    </source>
</evidence>
<dbReference type="PROSITE" id="PS50026">
    <property type="entry name" value="EGF_3"/>
    <property type="match status" value="1"/>
</dbReference>
<dbReference type="EMBL" id="CM008970">
    <property type="protein sequence ID" value="PNW79494.1"/>
    <property type="molecule type" value="Genomic_DNA"/>
</dbReference>
<dbReference type="FunFam" id="2.10.25.10:FF:000026">
    <property type="entry name" value="Teneurin transmembrane protein 2"/>
    <property type="match status" value="1"/>
</dbReference>
<sequence>MVGFDSKDLPTWEHILKEGRKTYTPGPGRKATNGSVLLSQHLGGVYDHLLNEHLKYVCDEGASKCKRKVCAMARGSWCKKYYEQDPIPWKPAPRGDKECPKSKYGICNGVGTCQYDIGVCLCPAGWRGDDCGTRDPRPCTHRMRTPALDGENTEPVSHVGPDGRDRNWSVPGWTASRCAGYCDEDLAMCYCPPGTKYGREPAPAGSPPGTPPVKVGRPMGDSCKPNRDPALKDGPRTEWGGVDPDSLFGPEGWCNAEQPRHHCGCILDGTYGHFCDVQSEVFCFNQCSGHGDCHLGFCRCHEGWYGMDCSRQRASAKTREKGYHEPGGARPYLEHIVVDPPAAKDPPPSPTRRRPLIYVYDTDPLFNSKMMQYRIAKSSCVYRLFGYANESNFNSYVYSLESYFIEQLSISQHRTYDPEEADFFFVPVQLTCYLWPVLGWADHPWFGMPAAHSRAQQGTYMYLKAKRWVQQHYLDSSGKSFWDRRGGRDHIFMMLNDEGACWMPQEVYNTSIVLTHWGRMDNVHVCGSAWGYDNYSAPLDSWKPYVDGDWRKEYDGHPCYTPGKDLVVPSLKPPSHYASSPLLGAPPLERDILLYLRGDTGPYRAHWYSRGIRQRLAKLAYKHNWADKYRIYIGEGWQISGSYSEHLARSTFCVVAPGDGWSARAEDAILHGCIPLVIMDGVHAVFESIVEWDAFAVRIREEAVNEDLPKFLLSFSPEQIERMQRRLALVWHRFAYAQGSLLHAQLQSTYGHNRAARRAAHRPAAGLADEAIVKASKNMAESLGHAGLDSAAAGGGAADDGGGADWVGPVGHPYTPYTRFPARSDAWNTIMAWLFSRIPHTRR</sequence>
<dbReference type="Gene3D" id="2.10.25.10">
    <property type="entry name" value="Laminin"/>
    <property type="match status" value="1"/>
</dbReference>
<dbReference type="RefSeq" id="XP_042921692.1">
    <property type="nucleotide sequence ID" value="XM_043066396.1"/>
</dbReference>
<reference evidence="8 9" key="1">
    <citation type="journal article" date="2007" name="Science">
        <title>The Chlamydomonas genome reveals the evolution of key animal and plant functions.</title>
        <authorList>
            <person name="Merchant S.S."/>
            <person name="Prochnik S.E."/>
            <person name="Vallon O."/>
            <person name="Harris E.H."/>
            <person name="Karpowicz S.J."/>
            <person name="Witman G.B."/>
            <person name="Terry A."/>
            <person name="Salamov A."/>
            <person name="Fritz-Laylin L.K."/>
            <person name="Marechal-Drouard L."/>
            <person name="Marshall W.F."/>
            <person name="Qu L.H."/>
            <person name="Nelson D.R."/>
            <person name="Sanderfoot A.A."/>
            <person name="Spalding M.H."/>
            <person name="Kapitonov V.V."/>
            <person name="Ren Q."/>
            <person name="Ferris P."/>
            <person name="Lindquist E."/>
            <person name="Shapiro H."/>
            <person name="Lucas S.M."/>
            <person name="Grimwood J."/>
            <person name="Schmutz J."/>
            <person name="Cardol P."/>
            <person name="Cerutti H."/>
            <person name="Chanfreau G."/>
            <person name="Chen C.L."/>
            <person name="Cognat V."/>
            <person name="Croft M.T."/>
            <person name="Dent R."/>
            <person name="Dutcher S."/>
            <person name="Fernandez E."/>
            <person name="Fukuzawa H."/>
            <person name="Gonzalez-Ballester D."/>
            <person name="Gonzalez-Halphen D."/>
            <person name="Hallmann A."/>
            <person name="Hanikenne M."/>
            <person name="Hippler M."/>
            <person name="Inwood W."/>
            <person name="Jabbari K."/>
            <person name="Kalanon M."/>
            <person name="Kuras R."/>
            <person name="Lefebvre P.A."/>
            <person name="Lemaire S.D."/>
            <person name="Lobanov A.V."/>
            <person name="Lohr M."/>
            <person name="Manuell A."/>
            <person name="Meier I."/>
            <person name="Mets L."/>
            <person name="Mittag M."/>
            <person name="Mittelmeier T."/>
            <person name="Moroney J.V."/>
            <person name="Moseley J."/>
            <person name="Napoli C."/>
            <person name="Nedelcu A.M."/>
            <person name="Niyogi K."/>
            <person name="Novoselov S.V."/>
            <person name="Paulsen I.T."/>
            <person name="Pazour G."/>
            <person name="Purton S."/>
            <person name="Ral J.P."/>
            <person name="Riano-Pachon D.M."/>
            <person name="Riekhof W."/>
            <person name="Rymarquis L."/>
            <person name="Schroda M."/>
            <person name="Stern D."/>
            <person name="Umen J."/>
            <person name="Willows R."/>
            <person name="Wilson N."/>
            <person name="Zimmer S.L."/>
            <person name="Allmer J."/>
            <person name="Balk J."/>
            <person name="Bisova K."/>
            <person name="Chen C.J."/>
            <person name="Elias M."/>
            <person name="Gendler K."/>
            <person name="Hauser C."/>
            <person name="Lamb M.R."/>
            <person name="Ledford H."/>
            <person name="Long J.C."/>
            <person name="Minagawa J."/>
            <person name="Page M.D."/>
            <person name="Pan J."/>
            <person name="Pootakham W."/>
            <person name="Roje S."/>
            <person name="Rose A."/>
            <person name="Stahlberg E."/>
            <person name="Terauchi A.M."/>
            <person name="Yang P."/>
            <person name="Ball S."/>
            <person name="Bowler C."/>
            <person name="Dieckmann C.L."/>
            <person name="Gladyshev V.N."/>
            <person name="Green P."/>
            <person name="Jorgensen R."/>
            <person name="Mayfield S."/>
            <person name="Mueller-Roeber B."/>
            <person name="Rajamani S."/>
            <person name="Sayre R.T."/>
            <person name="Brokstein P."/>
            <person name="Dubchak I."/>
            <person name="Goodstein D."/>
            <person name="Hornick L."/>
            <person name="Huang Y.W."/>
            <person name="Jhaveri J."/>
            <person name="Luo Y."/>
            <person name="Martinez D."/>
            <person name="Ngau W.C."/>
            <person name="Otillar B."/>
            <person name="Poliakov A."/>
            <person name="Porter A."/>
            <person name="Szajkowski L."/>
            <person name="Werner G."/>
            <person name="Zhou K."/>
            <person name="Grigoriev I.V."/>
            <person name="Rokhsar D.S."/>
            <person name="Grossman A.R."/>
        </authorList>
    </citation>
    <scope>NUCLEOTIDE SEQUENCE [LARGE SCALE GENOMIC DNA]</scope>
    <source>
        <strain evidence="9">CC-503</strain>
    </source>
</reference>
<keyword evidence="4 5" id="KW-1015">Disulfide bond</keyword>
<evidence type="ECO:0000256" key="4">
    <source>
        <dbReference type="ARBA" id="ARBA00023157"/>
    </source>
</evidence>
<evidence type="ECO:0000313" key="8">
    <source>
        <dbReference type="EMBL" id="PNW79494.1"/>
    </source>
</evidence>
<dbReference type="ExpressionAtlas" id="A0A2K3DG32">
    <property type="expression patterns" value="baseline"/>
</dbReference>
<dbReference type="GeneID" id="5722406"/>
<dbReference type="Pfam" id="PF07974">
    <property type="entry name" value="EGF_2"/>
    <property type="match status" value="1"/>
</dbReference>
<keyword evidence="3" id="KW-0333">Golgi apparatus</keyword>
<dbReference type="InterPro" id="IPR000742">
    <property type="entry name" value="EGF"/>
</dbReference>
<dbReference type="PANTHER" id="PTHR11062:SF268">
    <property type="entry name" value="FAMILY PROTEIN, PUTATIVE, EXPRESSED-RELATED"/>
    <property type="match status" value="1"/>
</dbReference>
<feature type="disulfide bond" evidence="5">
    <location>
        <begin position="122"/>
        <end position="131"/>
    </location>
</feature>
<dbReference type="Pfam" id="PF23106">
    <property type="entry name" value="EGF_Teneurin"/>
    <property type="match status" value="1"/>
</dbReference>